<evidence type="ECO:0000256" key="3">
    <source>
        <dbReference type="ARBA" id="ARBA00022801"/>
    </source>
</evidence>
<dbReference type="Gene3D" id="1.10.10.10">
    <property type="entry name" value="Winged helix-like DNA-binding domain superfamily/Winged helix DNA-binding domain"/>
    <property type="match status" value="1"/>
</dbReference>
<dbReference type="SUPFAM" id="SSF55785">
    <property type="entry name" value="PYP-like sensor domain (PAS domain)"/>
    <property type="match status" value="1"/>
</dbReference>
<evidence type="ECO:0000256" key="4">
    <source>
        <dbReference type="ARBA" id="ARBA00023015"/>
    </source>
</evidence>
<dbReference type="Pfam" id="PF07228">
    <property type="entry name" value="SpoIIE"/>
    <property type="match status" value="1"/>
</dbReference>
<keyword evidence="5" id="KW-0804">Transcription</keyword>
<dbReference type="Gene3D" id="3.30.450.40">
    <property type="match status" value="1"/>
</dbReference>
<proteinExistence type="predicted"/>
<keyword evidence="2" id="KW-0418">Kinase</keyword>
<evidence type="ECO:0000313" key="9">
    <source>
        <dbReference type="Proteomes" id="UP001500886"/>
    </source>
</evidence>
<name>A0ABN3TTZ5_9ACTN</name>
<dbReference type="InterPro" id="IPR052016">
    <property type="entry name" value="Bact_Sigma-Reg"/>
</dbReference>
<evidence type="ECO:0000256" key="2">
    <source>
        <dbReference type="ARBA" id="ARBA00022777"/>
    </source>
</evidence>
<dbReference type="Proteomes" id="UP001500886">
    <property type="component" value="Unassembled WGS sequence"/>
</dbReference>
<evidence type="ECO:0000256" key="1">
    <source>
        <dbReference type="ARBA" id="ARBA00022679"/>
    </source>
</evidence>
<feature type="region of interest" description="Disordered" evidence="6">
    <location>
        <begin position="84"/>
        <end position="155"/>
    </location>
</feature>
<feature type="compositionally biased region" description="Low complexity" evidence="6">
    <location>
        <begin position="92"/>
        <end position="104"/>
    </location>
</feature>
<keyword evidence="3" id="KW-0378">Hydrolase</keyword>
<evidence type="ECO:0000313" key="8">
    <source>
        <dbReference type="EMBL" id="GAA2719042.1"/>
    </source>
</evidence>
<dbReference type="SMART" id="SM00331">
    <property type="entry name" value="PP2C_SIG"/>
    <property type="match status" value="1"/>
</dbReference>
<comment type="caution">
    <text evidence="8">The sequence shown here is derived from an EMBL/GenBank/DDBJ whole genome shotgun (WGS) entry which is preliminary data.</text>
</comment>
<organism evidence="8 9">
    <name type="scientific">Streptomyces luteosporeus</name>
    <dbReference type="NCBI Taxonomy" id="173856"/>
    <lineage>
        <taxon>Bacteria</taxon>
        <taxon>Bacillati</taxon>
        <taxon>Actinomycetota</taxon>
        <taxon>Actinomycetes</taxon>
        <taxon>Kitasatosporales</taxon>
        <taxon>Streptomycetaceae</taxon>
        <taxon>Streptomyces</taxon>
    </lineage>
</organism>
<evidence type="ECO:0000256" key="5">
    <source>
        <dbReference type="ARBA" id="ARBA00023163"/>
    </source>
</evidence>
<dbReference type="InterPro" id="IPR029016">
    <property type="entry name" value="GAF-like_dom_sf"/>
</dbReference>
<evidence type="ECO:0000256" key="6">
    <source>
        <dbReference type="SAM" id="MobiDB-lite"/>
    </source>
</evidence>
<dbReference type="InterPro" id="IPR011006">
    <property type="entry name" value="CheY-like_superfamily"/>
</dbReference>
<dbReference type="SUPFAM" id="SSF52172">
    <property type="entry name" value="CheY-like"/>
    <property type="match status" value="1"/>
</dbReference>
<dbReference type="SUPFAM" id="SSF55781">
    <property type="entry name" value="GAF domain-like"/>
    <property type="match status" value="1"/>
</dbReference>
<dbReference type="SMART" id="SM01012">
    <property type="entry name" value="ANTAR"/>
    <property type="match status" value="1"/>
</dbReference>
<dbReference type="EMBL" id="BAAASL010000012">
    <property type="protein sequence ID" value="GAA2719042.1"/>
    <property type="molecule type" value="Genomic_DNA"/>
</dbReference>
<gene>
    <name evidence="8" type="ORF">GCM10010315_36250</name>
</gene>
<feature type="domain" description="ANTAR" evidence="7">
    <location>
        <begin position="19"/>
        <end position="80"/>
    </location>
</feature>
<keyword evidence="4" id="KW-0805">Transcription regulation</keyword>
<dbReference type="Gene3D" id="3.30.450.20">
    <property type="entry name" value="PAS domain"/>
    <property type="match status" value="1"/>
</dbReference>
<dbReference type="PANTHER" id="PTHR43156:SF2">
    <property type="entry name" value="STAGE II SPORULATION PROTEIN E"/>
    <property type="match status" value="1"/>
</dbReference>
<dbReference type="SUPFAM" id="SSF81606">
    <property type="entry name" value="PP2C-like"/>
    <property type="match status" value="1"/>
</dbReference>
<dbReference type="PANTHER" id="PTHR43156">
    <property type="entry name" value="STAGE II SPORULATION PROTEIN E-RELATED"/>
    <property type="match status" value="1"/>
</dbReference>
<dbReference type="Gene3D" id="3.60.40.10">
    <property type="entry name" value="PPM-type phosphatase domain"/>
    <property type="match status" value="1"/>
</dbReference>
<dbReference type="InterPro" id="IPR003018">
    <property type="entry name" value="GAF"/>
</dbReference>
<keyword evidence="9" id="KW-1185">Reference proteome</keyword>
<reference evidence="9" key="1">
    <citation type="journal article" date="2019" name="Int. J. Syst. Evol. Microbiol.">
        <title>The Global Catalogue of Microorganisms (GCM) 10K type strain sequencing project: providing services to taxonomists for standard genome sequencing and annotation.</title>
        <authorList>
            <consortium name="The Broad Institute Genomics Platform"/>
            <consortium name="The Broad Institute Genome Sequencing Center for Infectious Disease"/>
            <person name="Wu L."/>
            <person name="Ma J."/>
        </authorList>
    </citation>
    <scope>NUCLEOTIDE SEQUENCE [LARGE SCALE GENOMIC DNA]</scope>
    <source>
        <strain evidence="9">JCM 4542</strain>
    </source>
</reference>
<dbReference type="InterPro" id="IPR001932">
    <property type="entry name" value="PPM-type_phosphatase-like_dom"/>
</dbReference>
<dbReference type="InterPro" id="IPR005561">
    <property type="entry name" value="ANTAR"/>
</dbReference>
<dbReference type="InterPro" id="IPR036388">
    <property type="entry name" value="WH-like_DNA-bd_sf"/>
</dbReference>
<evidence type="ECO:0000259" key="7">
    <source>
        <dbReference type="PROSITE" id="PS50921"/>
    </source>
</evidence>
<protein>
    <submittedName>
        <fullName evidence="8">SpoIIE family protein phosphatase</fullName>
    </submittedName>
</protein>
<dbReference type="InterPro" id="IPR035965">
    <property type="entry name" value="PAS-like_dom_sf"/>
</dbReference>
<dbReference type="InterPro" id="IPR036457">
    <property type="entry name" value="PPM-type-like_dom_sf"/>
</dbReference>
<dbReference type="Pfam" id="PF03861">
    <property type="entry name" value="ANTAR"/>
    <property type="match status" value="1"/>
</dbReference>
<dbReference type="PROSITE" id="PS50921">
    <property type="entry name" value="ANTAR"/>
    <property type="match status" value="1"/>
</dbReference>
<dbReference type="Pfam" id="PF13185">
    <property type="entry name" value="GAF_2"/>
    <property type="match status" value="1"/>
</dbReference>
<accession>A0ABN3TTZ5</accession>
<keyword evidence="1" id="KW-0808">Transferase</keyword>
<sequence length="829" mass="87490">MQDEESGVVPDVVALAKVVARLRADNERLEHLAATTAVVERAKGMLMARSGCSAADAHEELMRRAHAQGRTLVEECWTVLGEAAGQAPGHTPGVPAPRAAGEPAGPRPGGPVGEAGRTADRAPDGGAGSLADRSADGPATSRTGNGRTAGRGELGETLAGVGSSQELAGVLLDHLAGPPVHAAAVMIFSPTADGALELAGHAGAGAALAGQWRHVPPVSGIAAQDVVRTGEAVWLEDLEADSRRYHLVGDPPQQWPTRAWLPVLSGGTVIAVLGVMRALDAPFAPPARDMLHAAAHLCAGSLRVCGVTAPRPVHPDAERVQRVFDTLPGPAVLLTPLRSPAGEVEDFRIDAAAPHSVDVAGRRGRRMVGLRVLECYPTMAGAPPWRGYLETLATGRPYEGLPFSYEEVTDGVRQVSSYSVRAARLGDGLVVTWTGHDSADRRQQLLADLQRLGNLGWTDWNLATGAITWSPQVHAILDRDPQRGPVSLEELPGLLLPEEVPAFATVIQGLLDKGTPVDHPFRITTSKGVRHLRIVAEAVTDAGGTPVEVRGFVQDVTAQRRAELALLETQQAVLAQRNVLQAERTVAARLQHALLPLPGRSLSLGGLRVDVTYLPSHDDLNVGGDWYSALEMPDGSVLFAVGDVAGHGIDAVATMAQLRFTAKGMVITGSSLTGALHRLNTLLLHTHDGHHTTATMVLGRYDPVGRCLTWAQAGHPPPLLVRQGKAEFLTPPEGMLLGATARPTYGEAECRLEPGDHLLLYTDGLVERPREHLDEGFGRFAEAARRELGGEGAGKGCSSIEALLARLLPGEQRDDVCLLDVHLPSPPAS</sequence>